<feature type="compositionally biased region" description="Low complexity" evidence="1">
    <location>
        <begin position="7"/>
        <end position="16"/>
    </location>
</feature>
<sequence length="632" mass="68203">MSEAAEEVATASSSPEVQEEKVPLDEEEGDAERHSDDNDDGSGADSDGATGTLKHHQQQQQQQQGQGHSSNSQPSPSSSPPLPPPPPQQQQHQQQEQQQQQQQLRHQYEEHRQAVSQGESVFLHLPRNGAANLVASGVVRVDPDRIPLDQHITKDHIAAAVYRVQQRHCRLRAHVLAKDADLDEPFLVHTWPSPYIPPQAVVMQTAPTSEAADAALQDVEADFLHMSFDFHASHRALFAVALVRSKEDGTYRIAVAAPHIVADLRGVVQVLKELVFHLGAVASAIAAPTDTAADDSMRSDQLSSVRKEDDDLTRTTLPLDAELARLPPPRLVDLLPEEKKGWLNFLFGGGLGAMRDLLAHDKDNKALQWAEDAVAPPPSQTSRCVVARCQLEKDVVSALRAAARAHGTTVTGAITMAALMAHREHVVHSADTLARASKVMQANGTVRVPVTTTIDARAHTPHTGRSLPLDMVGNLSVAVATTHPMVLAAGRPLVCADFWTGARVFMDGVHAALQDKAYASAAWIFERMPAFTVAKAVEAAVTSAPCPITTGNVGRVEALPSLGCSLDTLSATFHQFVRGVYVAVTTYKGAMTITLSATGLKSEDMRTAAAHMASTLRAVAHHHHHHHQQQQS</sequence>
<proteinExistence type="predicted"/>
<organism evidence="3">
    <name type="scientific">Salpingoeca rosetta (strain ATCC 50818 / BSB-021)</name>
    <dbReference type="NCBI Taxonomy" id="946362"/>
    <lineage>
        <taxon>Eukaryota</taxon>
        <taxon>Choanoflagellata</taxon>
        <taxon>Craspedida</taxon>
        <taxon>Salpingoecidae</taxon>
        <taxon>Salpingoeca</taxon>
    </lineage>
</organism>
<evidence type="ECO:0000313" key="2">
    <source>
        <dbReference type="EMBL" id="EGD77965.1"/>
    </source>
</evidence>
<evidence type="ECO:0000256" key="1">
    <source>
        <dbReference type="SAM" id="MobiDB-lite"/>
    </source>
</evidence>
<evidence type="ECO:0008006" key="4">
    <source>
        <dbReference type="Google" id="ProtNLM"/>
    </source>
</evidence>
<reference evidence="2" key="1">
    <citation type="submission" date="2009-08" db="EMBL/GenBank/DDBJ databases">
        <title>Annotation of Salpingoeca rosetta.</title>
        <authorList>
            <consortium name="The Broad Institute Genome Sequencing Platform"/>
            <person name="Russ C."/>
            <person name="Cuomo C."/>
            <person name="Burger G."/>
            <person name="Gray M.W."/>
            <person name="Holland P.W.H."/>
            <person name="King N."/>
            <person name="Lang F.B.F."/>
            <person name="Roger A.J."/>
            <person name="Ruiz-Trillo I."/>
            <person name="Young S.K."/>
            <person name="Zeng Q."/>
            <person name="Gargeya S."/>
            <person name="Alvarado L."/>
            <person name="Berlin A."/>
            <person name="Chapman S.B."/>
            <person name="Chen Z."/>
            <person name="Freedman E."/>
            <person name="Gellesch M."/>
            <person name="Goldberg J."/>
            <person name="Griggs A."/>
            <person name="Gujja S."/>
            <person name="Heilman E."/>
            <person name="Heiman D."/>
            <person name="Howarth C."/>
            <person name="Mehta T."/>
            <person name="Neiman D."/>
            <person name="Pearson M."/>
            <person name="Roberts A."/>
            <person name="Saif S."/>
            <person name="Shea T."/>
            <person name="Shenoy N."/>
            <person name="Sisk P."/>
            <person name="Stolte C."/>
            <person name="Sykes S."/>
            <person name="White J."/>
            <person name="Yandava C."/>
            <person name="Haas B."/>
            <person name="Nusbaum C."/>
            <person name="Birren B."/>
        </authorList>
    </citation>
    <scope>NUCLEOTIDE SEQUENCE [LARGE SCALE GENOMIC DNA]</scope>
    <source>
        <strain evidence="2">ATCC 50818</strain>
    </source>
</reference>
<dbReference type="PANTHER" id="PTHR28037:SF1">
    <property type="entry name" value="ALCOHOL O-ACETYLTRANSFERASE 1-RELATED"/>
    <property type="match status" value="1"/>
</dbReference>
<dbReference type="PANTHER" id="PTHR28037">
    <property type="entry name" value="ALCOHOL O-ACETYLTRANSFERASE 1-RELATED"/>
    <property type="match status" value="1"/>
</dbReference>
<feature type="region of interest" description="Disordered" evidence="1">
    <location>
        <begin position="1"/>
        <end position="115"/>
    </location>
</feature>
<name>F2ULG6_SALR5</name>
<dbReference type="KEGG" id="sre:PTSG_09599"/>
<dbReference type="Gene3D" id="3.30.559.30">
    <property type="entry name" value="Nonribosomal peptide synthetase, condensation domain"/>
    <property type="match status" value="1"/>
</dbReference>
<protein>
    <recommendedName>
        <fullName evidence="4">Condensation domain-containing protein</fullName>
    </recommendedName>
</protein>
<dbReference type="GeneID" id="16070580"/>
<dbReference type="Proteomes" id="UP000007799">
    <property type="component" value="Unassembled WGS sequence"/>
</dbReference>
<dbReference type="EMBL" id="GL832980">
    <property type="protein sequence ID" value="EGD77965.1"/>
    <property type="molecule type" value="Genomic_DNA"/>
</dbReference>
<feature type="compositionally biased region" description="Pro residues" evidence="1">
    <location>
        <begin position="77"/>
        <end position="88"/>
    </location>
</feature>
<feature type="compositionally biased region" description="Low complexity" evidence="1">
    <location>
        <begin position="89"/>
        <end position="103"/>
    </location>
</feature>
<accession>F2ULG6</accession>
<dbReference type="InterPro" id="IPR052058">
    <property type="entry name" value="Alcohol_O-acetyltransferase"/>
</dbReference>
<feature type="compositionally biased region" description="Low complexity" evidence="1">
    <location>
        <begin position="58"/>
        <end position="76"/>
    </location>
</feature>
<keyword evidence="3" id="KW-1185">Reference proteome</keyword>
<feature type="region of interest" description="Disordered" evidence="1">
    <location>
        <begin position="290"/>
        <end position="309"/>
    </location>
</feature>
<dbReference type="RefSeq" id="XP_004990028.1">
    <property type="nucleotide sequence ID" value="XM_004989971.1"/>
</dbReference>
<gene>
    <name evidence="2" type="ORF">PTSG_09599</name>
</gene>
<dbReference type="SUPFAM" id="SSF52777">
    <property type="entry name" value="CoA-dependent acyltransferases"/>
    <property type="match status" value="1"/>
</dbReference>
<dbReference type="InParanoid" id="F2ULG6"/>
<dbReference type="AlphaFoldDB" id="F2ULG6"/>
<evidence type="ECO:0000313" key="3">
    <source>
        <dbReference type="Proteomes" id="UP000007799"/>
    </source>
</evidence>